<feature type="transmembrane region" description="Helical" evidence="7">
    <location>
        <begin position="233"/>
        <end position="251"/>
    </location>
</feature>
<feature type="transmembrane region" description="Helical" evidence="7">
    <location>
        <begin position="194"/>
        <end position="221"/>
    </location>
</feature>
<feature type="transmembrane region" description="Helical" evidence="7">
    <location>
        <begin position="36"/>
        <end position="57"/>
    </location>
</feature>
<sequence length="466" mass="52199">MADPTKADATKSLIGLIGFYDNLHEPKPVSNYPETIIALAVTFLAITWACVSFRIYTRLRIIYSPGWDDVFVVLVLLSGTVGSICECISTRHGMGQHFLLIPAEDRITYLKFFYVANVTYCMSTAFVKLSLLFQYLRIFDSGHMRVVCQVFIVITAAWGLAYSFMAIVPCFPIQKYWTLTMPGKCYAFGSLVPIVFYATYASSAAINMTLDIIVLCIPIPVYFGANTPFKSKIGLIGLFCMGIIINFISIWRVKTIVEHRAATFPTFDPTWYGPISIELATLEVNFASICASIPVFWPVLTRSIDKVFVTREIKIERIHRFETVDEDLDHGSKYGDDLELQRTNTNVSRTDDFGGHGQILHYNSNASNSNSNNNNNNNYDNPHSRSASQTTLAQTRSGGQRYGGANGSNMHYMDEYVAAQVDPLSSMGKVELEISAQPMSRKTSREMSRKNSRAHMIRKGSKHLDG</sequence>
<dbReference type="EMBL" id="JAPCWZ010000002">
    <property type="protein sequence ID" value="KAK8877792.1"/>
    <property type="molecule type" value="Genomic_DNA"/>
</dbReference>
<feature type="domain" description="Rhodopsin" evidence="8">
    <location>
        <begin position="53"/>
        <end position="301"/>
    </location>
</feature>
<feature type="region of interest" description="Disordered" evidence="6">
    <location>
        <begin position="436"/>
        <end position="466"/>
    </location>
</feature>
<feature type="compositionally biased region" description="Low complexity" evidence="6">
    <location>
        <begin position="363"/>
        <end position="378"/>
    </location>
</feature>
<protein>
    <submittedName>
        <fullName evidence="9">Integral membrane protein</fullName>
    </submittedName>
</protein>
<comment type="caution">
    <text evidence="9">The sequence shown here is derived from an EMBL/GenBank/DDBJ whole genome shotgun (WGS) entry which is preliminary data.</text>
</comment>
<evidence type="ECO:0000256" key="7">
    <source>
        <dbReference type="SAM" id="Phobius"/>
    </source>
</evidence>
<evidence type="ECO:0000256" key="3">
    <source>
        <dbReference type="ARBA" id="ARBA00022989"/>
    </source>
</evidence>
<name>A0ABR2JKQ9_9PEZI</name>
<keyword evidence="3 7" id="KW-1133">Transmembrane helix</keyword>
<organism evidence="9 10">
    <name type="scientific">Apiospora arundinis</name>
    <dbReference type="NCBI Taxonomy" id="335852"/>
    <lineage>
        <taxon>Eukaryota</taxon>
        <taxon>Fungi</taxon>
        <taxon>Dikarya</taxon>
        <taxon>Ascomycota</taxon>
        <taxon>Pezizomycotina</taxon>
        <taxon>Sordariomycetes</taxon>
        <taxon>Xylariomycetidae</taxon>
        <taxon>Amphisphaeriales</taxon>
        <taxon>Apiosporaceae</taxon>
        <taxon>Apiospora</taxon>
    </lineage>
</organism>
<evidence type="ECO:0000256" key="5">
    <source>
        <dbReference type="ARBA" id="ARBA00038359"/>
    </source>
</evidence>
<evidence type="ECO:0000259" key="8">
    <source>
        <dbReference type="Pfam" id="PF20684"/>
    </source>
</evidence>
<evidence type="ECO:0000256" key="4">
    <source>
        <dbReference type="ARBA" id="ARBA00023136"/>
    </source>
</evidence>
<dbReference type="Proteomes" id="UP001390339">
    <property type="component" value="Unassembled WGS sequence"/>
</dbReference>
<dbReference type="PANTHER" id="PTHR33048">
    <property type="entry name" value="PTH11-LIKE INTEGRAL MEMBRANE PROTEIN (AFU_ORTHOLOGUE AFUA_5G11245)"/>
    <property type="match status" value="1"/>
</dbReference>
<feature type="transmembrane region" description="Helical" evidence="7">
    <location>
        <begin position="69"/>
        <end position="92"/>
    </location>
</feature>
<feature type="region of interest" description="Disordered" evidence="6">
    <location>
        <begin position="349"/>
        <end position="406"/>
    </location>
</feature>
<feature type="transmembrane region" description="Helical" evidence="7">
    <location>
        <begin position="112"/>
        <end position="136"/>
    </location>
</feature>
<feature type="compositionally biased region" description="Polar residues" evidence="6">
    <location>
        <begin position="379"/>
        <end position="398"/>
    </location>
</feature>
<dbReference type="PANTHER" id="PTHR33048:SF47">
    <property type="entry name" value="INTEGRAL MEMBRANE PROTEIN-RELATED"/>
    <property type="match status" value="1"/>
</dbReference>
<feature type="compositionally biased region" description="Basic residues" evidence="6">
    <location>
        <begin position="450"/>
        <end position="466"/>
    </location>
</feature>
<evidence type="ECO:0000313" key="9">
    <source>
        <dbReference type="EMBL" id="KAK8877792.1"/>
    </source>
</evidence>
<gene>
    <name evidence="9" type="ORF">PGQ11_002738</name>
</gene>
<dbReference type="InterPro" id="IPR052337">
    <property type="entry name" value="SAT4-like"/>
</dbReference>
<evidence type="ECO:0000313" key="10">
    <source>
        <dbReference type="Proteomes" id="UP001390339"/>
    </source>
</evidence>
<keyword evidence="2 7" id="KW-0812">Transmembrane</keyword>
<evidence type="ECO:0000256" key="1">
    <source>
        <dbReference type="ARBA" id="ARBA00004141"/>
    </source>
</evidence>
<accession>A0ABR2JKQ9</accession>
<keyword evidence="10" id="KW-1185">Reference proteome</keyword>
<evidence type="ECO:0000256" key="2">
    <source>
        <dbReference type="ARBA" id="ARBA00022692"/>
    </source>
</evidence>
<dbReference type="Pfam" id="PF20684">
    <property type="entry name" value="Fung_rhodopsin"/>
    <property type="match status" value="1"/>
</dbReference>
<reference evidence="9 10" key="1">
    <citation type="journal article" date="2024" name="IMA Fungus">
        <title>Apiospora arundinis, a panoply of carbohydrate-active enzymes and secondary metabolites.</title>
        <authorList>
            <person name="Sorensen T."/>
            <person name="Petersen C."/>
            <person name="Muurmann A.T."/>
            <person name="Christiansen J.V."/>
            <person name="Brundto M.L."/>
            <person name="Overgaard C.K."/>
            <person name="Boysen A.T."/>
            <person name="Wollenberg R.D."/>
            <person name="Larsen T.O."/>
            <person name="Sorensen J.L."/>
            <person name="Nielsen K.L."/>
            <person name="Sondergaard T.E."/>
        </authorList>
    </citation>
    <scope>NUCLEOTIDE SEQUENCE [LARGE SCALE GENOMIC DNA]</scope>
    <source>
        <strain evidence="9 10">AAU 773</strain>
    </source>
</reference>
<comment type="similarity">
    <text evidence="5">Belongs to the SAT4 family.</text>
</comment>
<proteinExistence type="inferred from homology"/>
<evidence type="ECO:0000256" key="6">
    <source>
        <dbReference type="SAM" id="MobiDB-lite"/>
    </source>
</evidence>
<feature type="transmembrane region" description="Helical" evidence="7">
    <location>
        <begin position="148"/>
        <end position="174"/>
    </location>
</feature>
<keyword evidence="4 7" id="KW-0472">Membrane</keyword>
<comment type="subcellular location">
    <subcellularLocation>
        <location evidence="1">Membrane</location>
        <topology evidence="1">Multi-pass membrane protein</topology>
    </subcellularLocation>
</comment>
<dbReference type="InterPro" id="IPR049326">
    <property type="entry name" value="Rhodopsin_dom_fungi"/>
</dbReference>